<evidence type="ECO:0000256" key="2">
    <source>
        <dbReference type="ARBA" id="ARBA00022448"/>
    </source>
</evidence>
<evidence type="ECO:0000256" key="10">
    <source>
        <dbReference type="SAM" id="Phobius"/>
    </source>
</evidence>
<evidence type="ECO:0000256" key="1">
    <source>
        <dbReference type="ARBA" id="ARBA00004651"/>
    </source>
</evidence>
<name>A0AAU9EG56_9BACT</name>
<dbReference type="SUPFAM" id="SSF103481">
    <property type="entry name" value="Multidrug resistance efflux transporter EmrE"/>
    <property type="match status" value="1"/>
</dbReference>
<comment type="subcellular location">
    <subcellularLocation>
        <location evidence="1 9">Cell membrane</location>
        <topology evidence="1 9">Multi-pass membrane protein</topology>
    </subcellularLocation>
</comment>
<dbReference type="Pfam" id="PF00893">
    <property type="entry name" value="Multi_Drug_Res"/>
    <property type="match status" value="1"/>
</dbReference>
<dbReference type="PANTHER" id="PTHR30561:SF0">
    <property type="entry name" value="GUANIDINIUM EXPORTER"/>
    <property type="match status" value="1"/>
</dbReference>
<dbReference type="EMBL" id="AP028679">
    <property type="protein sequence ID" value="BEQ16141.1"/>
    <property type="molecule type" value="Genomic_DNA"/>
</dbReference>
<evidence type="ECO:0000313" key="12">
    <source>
        <dbReference type="Proteomes" id="UP001366166"/>
    </source>
</evidence>
<keyword evidence="2" id="KW-0813">Transport</keyword>
<feature type="transmembrane region" description="Helical" evidence="10">
    <location>
        <begin position="86"/>
        <end position="104"/>
    </location>
</feature>
<evidence type="ECO:0000256" key="7">
    <source>
        <dbReference type="ARBA" id="ARBA00038151"/>
    </source>
</evidence>
<accession>A0AAU9EG56</accession>
<evidence type="ECO:0000256" key="6">
    <source>
        <dbReference type="ARBA" id="ARBA00023136"/>
    </source>
</evidence>
<dbReference type="PANTHER" id="PTHR30561">
    <property type="entry name" value="SMR FAMILY PROTON-DEPENDENT DRUG EFFLUX TRANSPORTER SUGE"/>
    <property type="match status" value="1"/>
</dbReference>
<evidence type="ECO:0000256" key="8">
    <source>
        <dbReference type="ARBA" id="ARBA00039168"/>
    </source>
</evidence>
<dbReference type="GO" id="GO:0022857">
    <property type="term" value="F:transmembrane transporter activity"/>
    <property type="evidence" value="ECO:0007669"/>
    <property type="project" value="InterPro"/>
</dbReference>
<dbReference type="AlphaFoldDB" id="A0AAU9EG56"/>
<gene>
    <name evidence="11" type="primary">sugE</name>
    <name evidence="11" type="ORF">FAK_32070</name>
</gene>
<evidence type="ECO:0000313" key="11">
    <source>
        <dbReference type="EMBL" id="BEQ16141.1"/>
    </source>
</evidence>
<evidence type="ECO:0000256" key="4">
    <source>
        <dbReference type="ARBA" id="ARBA00022692"/>
    </source>
</evidence>
<dbReference type="InterPro" id="IPR045324">
    <property type="entry name" value="Small_multidrug_res"/>
</dbReference>
<dbReference type="Gene3D" id="1.10.3730.20">
    <property type="match status" value="1"/>
</dbReference>
<keyword evidence="12" id="KW-1185">Reference proteome</keyword>
<feature type="transmembrane region" description="Helical" evidence="10">
    <location>
        <begin position="34"/>
        <end position="51"/>
    </location>
</feature>
<feature type="transmembrane region" description="Helical" evidence="10">
    <location>
        <begin position="60"/>
        <end position="80"/>
    </location>
</feature>
<proteinExistence type="inferred from homology"/>
<keyword evidence="5 10" id="KW-1133">Transmembrane helix</keyword>
<dbReference type="InterPro" id="IPR000390">
    <property type="entry name" value="Small_drug/metabolite_transptr"/>
</dbReference>
<evidence type="ECO:0000256" key="5">
    <source>
        <dbReference type="ARBA" id="ARBA00022989"/>
    </source>
</evidence>
<dbReference type="InterPro" id="IPR037185">
    <property type="entry name" value="EmrE-like"/>
</dbReference>
<keyword evidence="6 10" id="KW-0472">Membrane</keyword>
<keyword evidence="4 9" id="KW-0812">Transmembrane</keyword>
<reference evidence="12" key="1">
    <citation type="journal article" date="2023" name="Arch. Microbiol.">
        <title>Desulfoferula mesophilus gen. nov. sp. nov., a mesophilic sulfate-reducing bacterium isolated from a brackish lake sediment.</title>
        <authorList>
            <person name="Watanabe T."/>
            <person name="Yabe T."/>
            <person name="Tsuji J.M."/>
            <person name="Fukui M."/>
        </authorList>
    </citation>
    <scope>NUCLEOTIDE SEQUENCE [LARGE SCALE GENOMIC DNA]</scope>
    <source>
        <strain evidence="12">12FAK</strain>
    </source>
</reference>
<evidence type="ECO:0000256" key="3">
    <source>
        <dbReference type="ARBA" id="ARBA00022475"/>
    </source>
</evidence>
<dbReference type="GO" id="GO:1990961">
    <property type="term" value="P:xenobiotic detoxification by transmembrane export across the plasma membrane"/>
    <property type="evidence" value="ECO:0007669"/>
    <property type="project" value="UniProtKB-ARBA"/>
</dbReference>
<keyword evidence="3" id="KW-1003">Cell membrane</keyword>
<sequence length="108" mass="11143">MVAWLILCVAGVFETVWALAMKASDGFSRPGWAALSLGAMAVSVVLLAWALRSLPVGTGYAVWTGIGAAGAALMGMVLFHEPANPARLFFLGLILAGIIGLRLSSRGA</sequence>
<dbReference type="KEGG" id="dmp:FAK_32070"/>
<evidence type="ECO:0000256" key="9">
    <source>
        <dbReference type="RuleBase" id="RU003942"/>
    </source>
</evidence>
<dbReference type="Proteomes" id="UP001366166">
    <property type="component" value="Chromosome"/>
</dbReference>
<comment type="similarity">
    <text evidence="7">Belongs to the drug/metabolite transporter (DMT) superfamily. Small multidrug resistance (SMR) (TC 2.A.7.1) family. Gdx/SugE subfamily.</text>
</comment>
<dbReference type="GO" id="GO:0005886">
    <property type="term" value="C:plasma membrane"/>
    <property type="evidence" value="ECO:0007669"/>
    <property type="project" value="UniProtKB-SubCell"/>
</dbReference>
<dbReference type="FunFam" id="1.10.3730.20:FF:000001">
    <property type="entry name" value="Quaternary ammonium compound resistance transporter SugE"/>
    <property type="match status" value="1"/>
</dbReference>
<organism evidence="11 12">
    <name type="scientific">Desulfoferula mesophila</name>
    <dbReference type="NCBI Taxonomy" id="3058419"/>
    <lineage>
        <taxon>Bacteria</taxon>
        <taxon>Pseudomonadati</taxon>
        <taxon>Thermodesulfobacteriota</taxon>
        <taxon>Desulfarculia</taxon>
        <taxon>Desulfarculales</taxon>
        <taxon>Desulfarculaceae</taxon>
        <taxon>Desulfoferula</taxon>
    </lineage>
</organism>
<protein>
    <recommendedName>
        <fullName evidence="8">Guanidinium exporter</fullName>
    </recommendedName>
</protein>